<dbReference type="InterPro" id="IPR014314">
    <property type="entry name" value="Succ_DH_cytb556"/>
</dbReference>
<feature type="transmembrane region" description="Helical" evidence="13">
    <location>
        <begin position="109"/>
        <end position="131"/>
    </location>
</feature>
<keyword evidence="15" id="KW-1185">Reference proteome</keyword>
<evidence type="ECO:0000256" key="8">
    <source>
        <dbReference type="ARBA" id="ARBA00022989"/>
    </source>
</evidence>
<evidence type="ECO:0000256" key="11">
    <source>
        <dbReference type="ARBA" id="ARBA00025912"/>
    </source>
</evidence>
<evidence type="ECO:0000256" key="7">
    <source>
        <dbReference type="ARBA" id="ARBA00022723"/>
    </source>
</evidence>
<evidence type="ECO:0000313" key="15">
    <source>
        <dbReference type="Proteomes" id="UP000550508"/>
    </source>
</evidence>
<evidence type="ECO:0000256" key="12">
    <source>
        <dbReference type="PIRSR" id="PIRSR000178-1"/>
    </source>
</evidence>
<keyword evidence="8 13" id="KW-1133">Transmembrane helix</keyword>
<evidence type="ECO:0000256" key="1">
    <source>
        <dbReference type="ARBA" id="ARBA00004050"/>
    </source>
</evidence>
<protein>
    <recommendedName>
        <fullName evidence="4">Succinate dehydrogenase cytochrome b556 subunit</fullName>
    </recommendedName>
</protein>
<evidence type="ECO:0000256" key="13">
    <source>
        <dbReference type="SAM" id="Phobius"/>
    </source>
</evidence>
<evidence type="ECO:0000256" key="2">
    <source>
        <dbReference type="ARBA" id="ARBA00004141"/>
    </source>
</evidence>
<dbReference type="PROSITE" id="PS01000">
    <property type="entry name" value="SDH_CYT_1"/>
    <property type="match status" value="1"/>
</dbReference>
<comment type="cofactor">
    <cofactor evidence="12">
        <name>heme</name>
        <dbReference type="ChEBI" id="CHEBI:30413"/>
    </cofactor>
    <text evidence="12">The heme is bound between the two transmembrane subunits.</text>
</comment>
<dbReference type="InterPro" id="IPR000701">
    <property type="entry name" value="SuccDH_FuR_B_TM-su"/>
</dbReference>
<dbReference type="GO" id="GO:0016020">
    <property type="term" value="C:membrane"/>
    <property type="evidence" value="ECO:0007669"/>
    <property type="project" value="UniProtKB-SubCell"/>
</dbReference>
<dbReference type="PANTHER" id="PTHR10978">
    <property type="entry name" value="SUCCINATE DEHYDROGENASE CYTOCHROME B560 SUBUNIT"/>
    <property type="match status" value="1"/>
</dbReference>
<dbReference type="CDD" id="cd03499">
    <property type="entry name" value="SQR_TypeC_SdhC"/>
    <property type="match status" value="1"/>
</dbReference>
<comment type="subcellular location">
    <subcellularLocation>
        <location evidence="2">Membrane</location>
        <topology evidence="2">Multi-pass membrane protein</topology>
    </subcellularLocation>
</comment>
<dbReference type="PROSITE" id="PS01001">
    <property type="entry name" value="SDH_CYT_2"/>
    <property type="match status" value="1"/>
</dbReference>
<dbReference type="GO" id="GO:0006099">
    <property type="term" value="P:tricarboxylic acid cycle"/>
    <property type="evidence" value="ECO:0007669"/>
    <property type="project" value="InterPro"/>
</dbReference>
<dbReference type="SUPFAM" id="SSF81343">
    <property type="entry name" value="Fumarate reductase respiratory complex transmembrane subunits"/>
    <property type="match status" value="1"/>
</dbReference>
<comment type="similarity">
    <text evidence="3">Belongs to the cytochrome b560 family.</text>
</comment>
<comment type="caution">
    <text evidence="14">The sequence shown here is derived from an EMBL/GenBank/DDBJ whole genome shotgun (WGS) entry which is preliminary data.</text>
</comment>
<dbReference type="Pfam" id="PF01127">
    <property type="entry name" value="Sdh_cyt"/>
    <property type="match status" value="1"/>
</dbReference>
<feature type="transmembrane region" description="Helical" evidence="13">
    <location>
        <begin position="61"/>
        <end position="83"/>
    </location>
</feature>
<dbReference type="PANTHER" id="PTHR10978:SF5">
    <property type="entry name" value="SUCCINATE DEHYDROGENASE CYTOCHROME B560 SUBUNIT, MITOCHONDRIAL"/>
    <property type="match status" value="1"/>
</dbReference>
<keyword evidence="9 12" id="KW-0408">Iron</keyword>
<accession>A0A849VRN1</accession>
<dbReference type="RefSeq" id="WP_113279990.1">
    <property type="nucleotide sequence ID" value="NZ_JABUMX010000003.1"/>
</dbReference>
<evidence type="ECO:0000256" key="3">
    <source>
        <dbReference type="ARBA" id="ARBA00007244"/>
    </source>
</evidence>
<keyword evidence="5 12" id="KW-0349">Heme</keyword>
<sequence length="132" mass="14658">MSKSSIHANRPLSPHLQIYKPIPTMVMSIVHRVTGAALYVGTLLVAWWLIAAAIGEDYFNFVNAIYGSWLGLLVLLGYTWALLHHMIGGIRHLIWDTGRGLEKETTTKMAWASLILSVTLTVLVWIAAFTIA</sequence>
<evidence type="ECO:0000313" key="14">
    <source>
        <dbReference type="EMBL" id="NTS32632.1"/>
    </source>
</evidence>
<evidence type="ECO:0000256" key="4">
    <source>
        <dbReference type="ARBA" id="ARBA00020076"/>
    </source>
</evidence>
<comment type="function">
    <text evidence="1">Membrane-anchoring subunit of succinate dehydrogenase (SDH).</text>
</comment>
<dbReference type="PIRSF" id="PIRSF000178">
    <property type="entry name" value="SDH_cyt_b560"/>
    <property type="match status" value="1"/>
</dbReference>
<dbReference type="AlphaFoldDB" id="A0A849VRN1"/>
<dbReference type="Proteomes" id="UP000550508">
    <property type="component" value="Unassembled WGS sequence"/>
</dbReference>
<evidence type="ECO:0000256" key="6">
    <source>
        <dbReference type="ARBA" id="ARBA00022692"/>
    </source>
</evidence>
<dbReference type="NCBIfam" id="TIGR02970">
    <property type="entry name" value="succ_dehyd_cytB"/>
    <property type="match status" value="1"/>
</dbReference>
<proteinExistence type="inferred from homology"/>
<name>A0A849VRN1_9HYPH</name>
<dbReference type="GO" id="GO:0046872">
    <property type="term" value="F:metal ion binding"/>
    <property type="evidence" value="ECO:0007669"/>
    <property type="project" value="UniProtKB-KW"/>
</dbReference>
<comment type="subunit">
    <text evidence="11">Part of an enzyme complex containing four subunits: a flavoprotein, an iron-sulfur protein, plus two membrane-anchoring proteins, SdhC and SdhD. The complex can form homotrimers.</text>
</comment>
<organism evidence="14 15">
    <name type="scientific">Phyllobacterium pellucidum</name>
    <dbReference type="NCBI Taxonomy" id="2740464"/>
    <lineage>
        <taxon>Bacteria</taxon>
        <taxon>Pseudomonadati</taxon>
        <taxon>Pseudomonadota</taxon>
        <taxon>Alphaproteobacteria</taxon>
        <taxon>Hyphomicrobiales</taxon>
        <taxon>Phyllobacteriaceae</taxon>
        <taxon>Phyllobacterium</taxon>
    </lineage>
</organism>
<evidence type="ECO:0000256" key="5">
    <source>
        <dbReference type="ARBA" id="ARBA00022617"/>
    </source>
</evidence>
<feature type="binding site" description="axial binding residue" evidence="12">
    <location>
        <position position="85"/>
    </location>
    <ligand>
        <name>heme</name>
        <dbReference type="ChEBI" id="CHEBI:30413"/>
        <note>ligand shared with second transmembrane subunit</note>
    </ligand>
    <ligandPart>
        <name>Fe</name>
        <dbReference type="ChEBI" id="CHEBI:18248"/>
    </ligandPart>
</feature>
<dbReference type="EMBL" id="JABUMX010000003">
    <property type="protein sequence ID" value="NTS32632.1"/>
    <property type="molecule type" value="Genomic_DNA"/>
</dbReference>
<keyword evidence="6 13" id="KW-0812">Transmembrane</keyword>
<dbReference type="Gene3D" id="1.20.1300.10">
    <property type="entry name" value="Fumarate reductase/succinate dehydrogenase, transmembrane subunit"/>
    <property type="match status" value="1"/>
</dbReference>
<evidence type="ECO:0000256" key="10">
    <source>
        <dbReference type="ARBA" id="ARBA00023136"/>
    </source>
</evidence>
<feature type="transmembrane region" description="Helical" evidence="13">
    <location>
        <begin position="36"/>
        <end position="55"/>
    </location>
</feature>
<dbReference type="GO" id="GO:0009055">
    <property type="term" value="F:electron transfer activity"/>
    <property type="evidence" value="ECO:0007669"/>
    <property type="project" value="InterPro"/>
</dbReference>
<keyword evidence="7 12" id="KW-0479">Metal-binding</keyword>
<gene>
    <name evidence="14" type="primary">sdhC</name>
    <name evidence="14" type="ORF">HQ945_15345</name>
</gene>
<reference evidence="14 15" key="1">
    <citation type="submission" date="2020-05" db="EMBL/GenBank/DDBJ databases">
        <authorList>
            <person name="Kim M.K."/>
        </authorList>
    </citation>
    <scope>NUCLEOTIDE SEQUENCE [LARGE SCALE GENOMIC DNA]</scope>
    <source>
        <strain evidence="14 15">BT25</strain>
    </source>
</reference>
<keyword evidence="10 13" id="KW-0472">Membrane</keyword>
<dbReference type="InterPro" id="IPR034804">
    <property type="entry name" value="SQR/QFR_C/D"/>
</dbReference>
<dbReference type="InterPro" id="IPR018495">
    <property type="entry name" value="Succ_DH_cyt_bsu_CS"/>
</dbReference>
<evidence type="ECO:0000256" key="9">
    <source>
        <dbReference type="ARBA" id="ARBA00023004"/>
    </source>
</evidence>